<proteinExistence type="predicted"/>
<accession>A0A1W0WHI5</accession>
<dbReference type="AlphaFoldDB" id="A0A1W0WHI5"/>
<protein>
    <recommendedName>
        <fullName evidence="3">Proteasome assembly chaperone 4</fullName>
    </recommendedName>
</protein>
<sequence>MAATSAEFSLEKDTTNNLAPSTAMFQATLQGLTVYFQLIRLRNSCFLWIGDSARRVDALSVALPNPFDNKAPLVTAITDRRTNDAQPVRDEGQQIAAKLSRKLGAQVFVTYNVAEASEESDLLTAIEAHLFSLIKNGVAFTL</sequence>
<dbReference type="EMBL" id="MTYJ01000101">
    <property type="protein sequence ID" value="OQV14647.1"/>
    <property type="molecule type" value="Genomic_DNA"/>
</dbReference>
<organism evidence="1 2">
    <name type="scientific">Hypsibius exemplaris</name>
    <name type="common">Freshwater tardigrade</name>
    <dbReference type="NCBI Taxonomy" id="2072580"/>
    <lineage>
        <taxon>Eukaryota</taxon>
        <taxon>Metazoa</taxon>
        <taxon>Ecdysozoa</taxon>
        <taxon>Tardigrada</taxon>
        <taxon>Eutardigrada</taxon>
        <taxon>Parachela</taxon>
        <taxon>Hypsibioidea</taxon>
        <taxon>Hypsibiidae</taxon>
        <taxon>Hypsibius</taxon>
    </lineage>
</organism>
<dbReference type="PANTHER" id="PTHR33559">
    <property type="entry name" value="PROTEASOME ASSEMBLY CHAPERONE 4"/>
    <property type="match status" value="1"/>
</dbReference>
<gene>
    <name evidence="1" type="ORF">BV898_11153</name>
</gene>
<evidence type="ECO:0000313" key="2">
    <source>
        <dbReference type="Proteomes" id="UP000192578"/>
    </source>
</evidence>
<dbReference type="InterPro" id="IPR032157">
    <property type="entry name" value="PAC4"/>
</dbReference>
<reference evidence="2" key="1">
    <citation type="submission" date="2017-01" db="EMBL/GenBank/DDBJ databases">
        <title>Comparative genomics of anhydrobiosis in the tardigrade Hypsibius dujardini.</title>
        <authorList>
            <person name="Yoshida Y."/>
            <person name="Koutsovoulos G."/>
            <person name="Laetsch D."/>
            <person name="Stevens L."/>
            <person name="Kumar S."/>
            <person name="Horikawa D."/>
            <person name="Ishino K."/>
            <person name="Komine S."/>
            <person name="Tomita M."/>
            <person name="Blaxter M."/>
            <person name="Arakawa K."/>
        </authorList>
    </citation>
    <scope>NUCLEOTIDE SEQUENCE [LARGE SCALE GENOMIC DNA]</scope>
    <source>
        <strain evidence="2">Z151</strain>
    </source>
</reference>
<dbReference type="OrthoDB" id="368507at2759"/>
<dbReference type="Pfam" id="PF16093">
    <property type="entry name" value="PAC4"/>
    <property type="match status" value="1"/>
</dbReference>
<evidence type="ECO:0000313" key="1">
    <source>
        <dbReference type="EMBL" id="OQV14647.1"/>
    </source>
</evidence>
<evidence type="ECO:0008006" key="3">
    <source>
        <dbReference type="Google" id="ProtNLM"/>
    </source>
</evidence>
<dbReference type="GO" id="GO:0043248">
    <property type="term" value="P:proteasome assembly"/>
    <property type="evidence" value="ECO:0007669"/>
    <property type="project" value="InterPro"/>
</dbReference>
<name>A0A1W0WHI5_HYPEX</name>
<dbReference type="PANTHER" id="PTHR33559:SF1">
    <property type="entry name" value="PROTEASOME ASSEMBLY CHAPERONE 4"/>
    <property type="match status" value="1"/>
</dbReference>
<dbReference type="Proteomes" id="UP000192578">
    <property type="component" value="Unassembled WGS sequence"/>
</dbReference>
<keyword evidence="2" id="KW-1185">Reference proteome</keyword>
<comment type="caution">
    <text evidence="1">The sequence shown here is derived from an EMBL/GenBank/DDBJ whole genome shotgun (WGS) entry which is preliminary data.</text>
</comment>